<reference evidence="2 3" key="2">
    <citation type="journal article" date="2010" name="Nucleic Acids Res.">
        <title>BeetleBase in 2010: revisions to provide comprehensive genomic information for Tribolium castaneum.</title>
        <authorList>
            <person name="Kim H.S."/>
            <person name="Murphy T."/>
            <person name="Xia J."/>
            <person name="Caragea D."/>
            <person name="Park Y."/>
            <person name="Beeman R.W."/>
            <person name="Lorenzen M.D."/>
            <person name="Butcher S."/>
            <person name="Manak J.R."/>
            <person name="Brown S.J."/>
        </authorList>
    </citation>
    <scope>NUCLEOTIDE SEQUENCE [LARGE SCALE GENOMIC DNA]</scope>
    <source>
        <strain evidence="2 3">Georgia GA2</strain>
    </source>
</reference>
<dbReference type="PhylomeDB" id="D7EKX1"/>
<reference evidence="2 3" key="1">
    <citation type="journal article" date="2008" name="Nature">
        <title>The genome of the model beetle and pest Tribolium castaneum.</title>
        <authorList>
            <consortium name="Tribolium Genome Sequencing Consortium"/>
            <person name="Richards S."/>
            <person name="Gibbs R.A."/>
            <person name="Weinstock G.M."/>
            <person name="Brown S.J."/>
            <person name="Denell R."/>
            <person name="Beeman R.W."/>
            <person name="Gibbs R."/>
            <person name="Beeman R.W."/>
            <person name="Brown S.J."/>
            <person name="Bucher G."/>
            <person name="Friedrich M."/>
            <person name="Grimmelikhuijzen C.J."/>
            <person name="Klingler M."/>
            <person name="Lorenzen M."/>
            <person name="Richards S."/>
            <person name="Roth S."/>
            <person name="Schroder R."/>
            <person name="Tautz D."/>
            <person name="Zdobnov E.M."/>
            <person name="Muzny D."/>
            <person name="Gibbs R.A."/>
            <person name="Weinstock G.M."/>
            <person name="Attaway T."/>
            <person name="Bell S."/>
            <person name="Buhay C.J."/>
            <person name="Chandrabose M.N."/>
            <person name="Chavez D."/>
            <person name="Clerk-Blankenburg K.P."/>
            <person name="Cree A."/>
            <person name="Dao M."/>
            <person name="Davis C."/>
            <person name="Chacko J."/>
            <person name="Dinh H."/>
            <person name="Dugan-Rocha S."/>
            <person name="Fowler G."/>
            <person name="Garner T.T."/>
            <person name="Garnes J."/>
            <person name="Gnirke A."/>
            <person name="Hawes A."/>
            <person name="Hernandez J."/>
            <person name="Hines S."/>
            <person name="Holder M."/>
            <person name="Hume J."/>
            <person name="Jhangiani S.N."/>
            <person name="Joshi V."/>
            <person name="Khan Z.M."/>
            <person name="Jackson L."/>
            <person name="Kovar C."/>
            <person name="Kowis A."/>
            <person name="Lee S."/>
            <person name="Lewis L.R."/>
            <person name="Margolis J."/>
            <person name="Morgan M."/>
            <person name="Nazareth L.V."/>
            <person name="Nguyen N."/>
            <person name="Okwuonu G."/>
            <person name="Parker D."/>
            <person name="Richards S."/>
            <person name="Ruiz S.J."/>
            <person name="Santibanez J."/>
            <person name="Savard J."/>
            <person name="Scherer S.E."/>
            <person name="Schneider B."/>
            <person name="Sodergren E."/>
            <person name="Tautz D."/>
            <person name="Vattahil S."/>
            <person name="Villasana D."/>
            <person name="White C.S."/>
            <person name="Wright R."/>
            <person name="Park Y."/>
            <person name="Beeman R.W."/>
            <person name="Lord J."/>
            <person name="Oppert B."/>
            <person name="Lorenzen M."/>
            <person name="Brown S."/>
            <person name="Wang L."/>
            <person name="Savard J."/>
            <person name="Tautz D."/>
            <person name="Richards S."/>
            <person name="Weinstock G."/>
            <person name="Gibbs R.A."/>
            <person name="Liu Y."/>
            <person name="Worley K."/>
            <person name="Weinstock G."/>
            <person name="Elsik C.G."/>
            <person name="Reese J.T."/>
            <person name="Elhaik E."/>
            <person name="Landan G."/>
            <person name="Graur D."/>
            <person name="Arensburger P."/>
            <person name="Atkinson P."/>
            <person name="Beeman R.W."/>
            <person name="Beidler J."/>
            <person name="Brown S.J."/>
            <person name="Demuth J.P."/>
            <person name="Drury D.W."/>
            <person name="Du Y.Z."/>
            <person name="Fujiwara H."/>
            <person name="Lorenzen M."/>
            <person name="Maselli V."/>
            <person name="Osanai M."/>
            <person name="Park Y."/>
            <person name="Robertson H.M."/>
            <person name="Tu Z."/>
            <person name="Wang J.J."/>
            <person name="Wang S."/>
            <person name="Richards S."/>
            <person name="Song H."/>
            <person name="Zhang L."/>
            <person name="Sodergren E."/>
            <person name="Werner D."/>
            <person name="Stanke M."/>
            <person name="Morgenstern B."/>
            <person name="Solovyev V."/>
            <person name="Kosarev P."/>
            <person name="Brown G."/>
            <person name="Chen H.C."/>
            <person name="Ermolaeva O."/>
            <person name="Hlavina W."/>
            <person name="Kapustin Y."/>
            <person name="Kiryutin B."/>
            <person name="Kitts P."/>
            <person name="Maglott D."/>
            <person name="Pruitt K."/>
            <person name="Sapojnikov V."/>
            <person name="Souvorov A."/>
            <person name="Mackey A.J."/>
            <person name="Waterhouse R.M."/>
            <person name="Wyder S."/>
            <person name="Zdobnov E.M."/>
            <person name="Zdobnov E.M."/>
            <person name="Wyder S."/>
            <person name="Kriventseva E.V."/>
            <person name="Kadowaki T."/>
            <person name="Bork P."/>
            <person name="Aranda M."/>
            <person name="Bao R."/>
            <person name="Beermann A."/>
            <person name="Berns N."/>
            <person name="Bolognesi R."/>
            <person name="Bonneton F."/>
            <person name="Bopp D."/>
            <person name="Brown S.J."/>
            <person name="Bucher G."/>
            <person name="Butts T."/>
            <person name="Chaumot A."/>
            <person name="Denell R.E."/>
            <person name="Ferrier D.E."/>
            <person name="Friedrich M."/>
            <person name="Gordon C.M."/>
            <person name="Jindra M."/>
            <person name="Klingler M."/>
            <person name="Lan Q."/>
            <person name="Lattorff H.M."/>
            <person name="Laudet V."/>
            <person name="von Levetsow C."/>
            <person name="Liu Z."/>
            <person name="Lutz R."/>
            <person name="Lynch J.A."/>
            <person name="da Fonseca R.N."/>
            <person name="Posnien N."/>
            <person name="Reuter R."/>
            <person name="Roth S."/>
            <person name="Savard J."/>
            <person name="Schinko J.B."/>
            <person name="Schmitt C."/>
            <person name="Schoppmeier M."/>
            <person name="Schroder R."/>
            <person name="Shippy T.D."/>
            <person name="Simonnet F."/>
            <person name="Marques-Souza H."/>
            <person name="Tautz D."/>
            <person name="Tomoyasu Y."/>
            <person name="Trauner J."/>
            <person name="Van der Zee M."/>
            <person name="Vervoort M."/>
            <person name="Wittkopp N."/>
            <person name="Wimmer E.A."/>
            <person name="Yang X."/>
            <person name="Jones A.K."/>
            <person name="Sattelle D.B."/>
            <person name="Ebert P.R."/>
            <person name="Nelson D."/>
            <person name="Scott J.G."/>
            <person name="Beeman R.W."/>
            <person name="Muthukrishnan S."/>
            <person name="Kramer K.J."/>
            <person name="Arakane Y."/>
            <person name="Beeman R.W."/>
            <person name="Zhu Q."/>
            <person name="Hogenkamp D."/>
            <person name="Dixit R."/>
            <person name="Oppert B."/>
            <person name="Jiang H."/>
            <person name="Zou Z."/>
            <person name="Marshall J."/>
            <person name="Elpidina E."/>
            <person name="Vinokurov K."/>
            <person name="Oppert C."/>
            <person name="Zou Z."/>
            <person name="Evans J."/>
            <person name="Lu Z."/>
            <person name="Zhao P."/>
            <person name="Sumathipala N."/>
            <person name="Altincicek B."/>
            <person name="Vilcinskas A."/>
            <person name="Williams M."/>
            <person name="Hultmark D."/>
            <person name="Hetru C."/>
            <person name="Jiang H."/>
            <person name="Grimmelikhuijzen C.J."/>
            <person name="Hauser F."/>
            <person name="Cazzamali G."/>
            <person name="Williamson M."/>
            <person name="Park Y."/>
            <person name="Li B."/>
            <person name="Tanaka Y."/>
            <person name="Predel R."/>
            <person name="Neupert S."/>
            <person name="Schachtner J."/>
            <person name="Verleyen P."/>
            <person name="Raible F."/>
            <person name="Bork P."/>
            <person name="Friedrich M."/>
            <person name="Walden K.K."/>
            <person name="Robertson H.M."/>
            <person name="Angeli S."/>
            <person name="Foret S."/>
            <person name="Bucher G."/>
            <person name="Schuetz S."/>
            <person name="Maleszka R."/>
            <person name="Wimmer E.A."/>
            <person name="Beeman R.W."/>
            <person name="Lorenzen M."/>
            <person name="Tomoyasu Y."/>
            <person name="Miller S.C."/>
            <person name="Grossmann D."/>
            <person name="Bucher G."/>
        </authorList>
    </citation>
    <scope>NUCLEOTIDE SEQUENCE [LARGE SCALE GENOMIC DNA]</scope>
    <source>
        <strain evidence="2 3">Georgia GA2</strain>
    </source>
</reference>
<dbReference type="PANTHER" id="PTHR37162:SF1">
    <property type="entry name" value="BED-TYPE DOMAIN-CONTAINING PROTEIN"/>
    <property type="match status" value="1"/>
</dbReference>
<evidence type="ECO:0000313" key="3">
    <source>
        <dbReference type="Proteomes" id="UP000007266"/>
    </source>
</evidence>
<evidence type="ECO:0000313" key="2">
    <source>
        <dbReference type="EMBL" id="EFA11723.1"/>
    </source>
</evidence>
<dbReference type="SUPFAM" id="SSF53098">
    <property type="entry name" value="Ribonuclease H-like"/>
    <property type="match status" value="1"/>
</dbReference>
<dbReference type="PANTHER" id="PTHR37162">
    <property type="entry name" value="HAT FAMILY DIMERISATION DOMAINCONTAINING PROTEIN-RELATED"/>
    <property type="match status" value="1"/>
</dbReference>
<dbReference type="InterPro" id="IPR008906">
    <property type="entry name" value="HATC_C_dom"/>
</dbReference>
<feature type="domain" description="HAT C-terminal dimerisation" evidence="1">
    <location>
        <begin position="390"/>
        <end position="436"/>
    </location>
</feature>
<dbReference type="OMA" id="CKTEINA"/>
<gene>
    <name evidence="2" type="primary">GLEAN_01388</name>
    <name evidence="2" type="ORF">TcasGA2_TC001388</name>
</gene>
<organism evidence="2 3">
    <name type="scientific">Tribolium castaneum</name>
    <name type="common">Red flour beetle</name>
    <dbReference type="NCBI Taxonomy" id="7070"/>
    <lineage>
        <taxon>Eukaryota</taxon>
        <taxon>Metazoa</taxon>
        <taxon>Ecdysozoa</taxon>
        <taxon>Arthropoda</taxon>
        <taxon>Hexapoda</taxon>
        <taxon>Insecta</taxon>
        <taxon>Pterygota</taxon>
        <taxon>Neoptera</taxon>
        <taxon>Endopterygota</taxon>
        <taxon>Coleoptera</taxon>
        <taxon>Polyphaga</taxon>
        <taxon>Cucujiformia</taxon>
        <taxon>Tenebrionidae</taxon>
        <taxon>Tenebrionidae incertae sedis</taxon>
        <taxon>Tribolium</taxon>
    </lineage>
</organism>
<accession>D7EKX1</accession>
<dbReference type="Pfam" id="PF05699">
    <property type="entry name" value="Dimer_Tnp_hAT"/>
    <property type="match status" value="1"/>
</dbReference>
<dbReference type="eggNOG" id="ENOG502QXXP">
    <property type="taxonomic scope" value="Eukaryota"/>
</dbReference>
<dbReference type="InParanoid" id="D7EKX1"/>
<sequence>MLGVVVRYYSFEKYKPVSTYLGLVHLENGTADAIVAAILQLLTDVDLKIEKLCGLGTDNASVMVGVNQGVFQKLRSSYGLDNLVLVRCVCHSLQLAVSAATEESLPRHIEFMIRETYNWFQHSSLRQLTYANIYKVINDGKIPLKVVQLSNTKWLSIEPAIGRILDQYIELKTHFEIVRRTESCYKADMLYTMYCDSSNKVYLIFLHSILVQKVNKESNNTDSFTLQKDLINFVKSLANIVINNFSNRKDIGIFELTEEQIDPYLDPRPYLGFSFEKACEDCNVSPDEKETVGKRCFNFLVKLLKQLVIRLPSNKEIFNQISLFSVQECLKPQRMPITKIAERFIKNPRVGTQIEEQWANLRLTNWQKTENTAEFWGEVMRYKDASGENPFQDLVGLAVRLLILPHSNADVERVFSNMNIVKSKLRNKMSLKTLHNILLIRFAPRHCDSCTCKVEIPPNELKAVGTSAVYKMSEEDPIHNEVEILRDLDPAANRKCN</sequence>
<dbReference type="EMBL" id="KQ973319">
    <property type="protein sequence ID" value="EFA11723.1"/>
    <property type="molecule type" value="Genomic_DNA"/>
</dbReference>
<evidence type="ECO:0000259" key="1">
    <source>
        <dbReference type="Pfam" id="PF05699"/>
    </source>
</evidence>
<protein>
    <recommendedName>
        <fullName evidence="1">HAT C-terminal dimerisation domain-containing protein</fullName>
    </recommendedName>
</protein>
<dbReference type="GO" id="GO:0046983">
    <property type="term" value="F:protein dimerization activity"/>
    <property type="evidence" value="ECO:0007669"/>
    <property type="project" value="InterPro"/>
</dbReference>
<dbReference type="HOGENOM" id="CLU_013265_3_1_1"/>
<dbReference type="AlphaFoldDB" id="D7EKX1"/>
<proteinExistence type="predicted"/>
<keyword evidence="3" id="KW-1185">Reference proteome</keyword>
<name>D7EKX1_TRICA</name>
<dbReference type="InterPro" id="IPR012337">
    <property type="entry name" value="RNaseH-like_sf"/>
</dbReference>
<dbReference type="Proteomes" id="UP000007266">
    <property type="component" value="Unassembled WGS sequence"/>
</dbReference>